<reference evidence="1" key="1">
    <citation type="submission" date="2021-03" db="EMBL/GenBank/DDBJ databases">
        <title>Bacillus suaedae sp. nov., isolated from Suaeda aralocaspica.</title>
        <authorList>
            <person name="Lei R.F.R."/>
        </authorList>
    </citation>
    <scope>NUCLEOTIDE SEQUENCE</scope>
    <source>
        <strain evidence="1">YZJH907-2</strain>
    </source>
</reference>
<dbReference type="PANTHER" id="PTHR48098">
    <property type="entry name" value="ENTEROCHELIN ESTERASE-RELATED"/>
    <property type="match status" value="1"/>
</dbReference>
<keyword evidence="2" id="KW-1185">Reference proteome</keyword>
<comment type="caution">
    <text evidence="1">The sequence shown here is derived from an EMBL/GenBank/DDBJ whole genome shotgun (WGS) entry which is preliminary data.</text>
</comment>
<evidence type="ECO:0000313" key="2">
    <source>
        <dbReference type="Proteomes" id="UP000678228"/>
    </source>
</evidence>
<dbReference type="Gene3D" id="3.40.50.1820">
    <property type="entry name" value="alpha/beta hydrolase"/>
    <property type="match status" value="1"/>
</dbReference>
<dbReference type="InterPro" id="IPR029058">
    <property type="entry name" value="AB_hydrolase_fold"/>
</dbReference>
<dbReference type="SUPFAM" id="SSF53474">
    <property type="entry name" value="alpha/beta-Hydrolases"/>
    <property type="match status" value="1"/>
</dbReference>
<dbReference type="InterPro" id="IPR000801">
    <property type="entry name" value="Esterase-like"/>
</dbReference>
<dbReference type="InterPro" id="IPR050583">
    <property type="entry name" value="Mycobacterial_A85_antigen"/>
</dbReference>
<dbReference type="PANTHER" id="PTHR48098:SF3">
    <property type="entry name" value="IRON(III) ENTEROBACTIN ESTERASE"/>
    <property type="match status" value="1"/>
</dbReference>
<protein>
    <submittedName>
        <fullName evidence="1">Esterase family protein</fullName>
    </submittedName>
</protein>
<proteinExistence type="predicted"/>
<dbReference type="EMBL" id="JAGKSQ010000003">
    <property type="protein sequence ID" value="MBP3951223.1"/>
    <property type="molecule type" value="Genomic_DNA"/>
</dbReference>
<name>A0A941AQH9_9BACI</name>
<dbReference type="Proteomes" id="UP000678228">
    <property type="component" value="Unassembled WGS sequence"/>
</dbReference>
<dbReference type="RefSeq" id="WP_210596916.1">
    <property type="nucleotide sequence ID" value="NZ_JAGKSQ010000003.1"/>
</dbReference>
<evidence type="ECO:0000313" key="1">
    <source>
        <dbReference type="EMBL" id="MBP3951223.1"/>
    </source>
</evidence>
<accession>A0A941AQH9</accession>
<dbReference type="AlphaFoldDB" id="A0A941AQH9"/>
<organism evidence="1 2">
    <name type="scientific">Halalkalibacter suaedae</name>
    <dbReference type="NCBI Taxonomy" id="2822140"/>
    <lineage>
        <taxon>Bacteria</taxon>
        <taxon>Bacillati</taxon>
        <taxon>Bacillota</taxon>
        <taxon>Bacilli</taxon>
        <taxon>Bacillales</taxon>
        <taxon>Bacillaceae</taxon>
        <taxon>Halalkalibacter</taxon>
    </lineage>
</organism>
<dbReference type="Pfam" id="PF00756">
    <property type="entry name" value="Esterase"/>
    <property type="match status" value="1"/>
</dbReference>
<sequence length="245" mass="28149">MAKKPLQGSITDAVIKSNELKEDISLLIYTPPDFTPLKTYDLLICQDGNDYFQIGRIPRQAEALMEEGDIRETIIVGVPYPSVDERRERYFPRAKKNEAYIRFLAHELLPFLDEEYPLEPLASARTLAGDSLAATVSLMTAVRYPSLFGQVMMHSPFVNEDVLTEVKACQKPEELSLYHVIGLKETAVNTTDGNIVDFIPPNRQLTELIEEMDFTYYYHEFDGDHKWTYWQKDLPRGLKSLLSYT</sequence>
<gene>
    <name evidence="1" type="ORF">J7W16_08745</name>
</gene>